<reference evidence="2" key="1">
    <citation type="journal article" date="2022" name="Microorganisms">
        <title>Beyond the ABCs#Discovery of Three New Plasmid Types in Rhodobacterales (RepQ, RepY, RepW).</title>
        <authorList>
            <person name="Freese H.M."/>
            <person name="Ringel V."/>
            <person name="Overmann J."/>
            <person name="Petersen J."/>
        </authorList>
    </citation>
    <scope>NUCLEOTIDE SEQUENCE [LARGE SCALE GENOMIC DNA]</scope>
    <source>
        <strain evidence="2">DSM 110277</strain>
    </source>
</reference>
<dbReference type="AlphaFoldDB" id="A0AAX3AAX1"/>
<sequence length="75" mass="8195">MQALSAPFLGMYGQNDQRPLTGPLCTSIRYQHTCRSRGLWQTGAVLDLVKIFGLLPQIGRAGVMAKLARGFVSDD</sequence>
<gene>
    <name evidence="1" type="ORF">DSM110277_01638</name>
</gene>
<accession>A0AAX3AAX1</accession>
<dbReference type="EMBL" id="CP084959">
    <property type="protein sequence ID" value="UOA23224.1"/>
    <property type="molecule type" value="Genomic_DNA"/>
</dbReference>
<protein>
    <submittedName>
        <fullName evidence="1">Uncharacterized protein</fullName>
    </submittedName>
</protein>
<evidence type="ECO:0000313" key="2">
    <source>
        <dbReference type="Proteomes" id="UP000830781"/>
    </source>
</evidence>
<evidence type="ECO:0000313" key="1">
    <source>
        <dbReference type="EMBL" id="UOA23224.1"/>
    </source>
</evidence>
<keyword evidence="2" id="KW-1185">Reference proteome</keyword>
<proteinExistence type="predicted"/>
<dbReference type="Proteomes" id="UP000830781">
    <property type="component" value="Chromosome"/>
</dbReference>
<name>A0AAX3AAX1_9RHOB</name>
<organism evidence="1 2">
    <name type="scientific">Sulfitobacter pontiacus</name>
    <dbReference type="NCBI Taxonomy" id="60137"/>
    <lineage>
        <taxon>Bacteria</taxon>
        <taxon>Pseudomonadati</taxon>
        <taxon>Pseudomonadota</taxon>
        <taxon>Alphaproteobacteria</taxon>
        <taxon>Rhodobacterales</taxon>
        <taxon>Roseobacteraceae</taxon>
        <taxon>Sulfitobacter</taxon>
    </lineage>
</organism>